<proteinExistence type="predicted"/>
<dbReference type="GO" id="GO:0016705">
    <property type="term" value="F:oxidoreductase activity, acting on paired donors, with incorporation or reduction of molecular oxygen"/>
    <property type="evidence" value="ECO:0007669"/>
    <property type="project" value="InterPro"/>
</dbReference>
<dbReference type="InterPro" id="IPR036396">
    <property type="entry name" value="Cyt_P450_sf"/>
</dbReference>
<dbReference type="GO" id="GO:0004497">
    <property type="term" value="F:monooxygenase activity"/>
    <property type="evidence" value="ECO:0007669"/>
    <property type="project" value="InterPro"/>
</dbReference>
<evidence type="ECO:0000313" key="3">
    <source>
        <dbReference type="Proteomes" id="UP000008782"/>
    </source>
</evidence>
<protein>
    <submittedName>
        <fullName evidence="2">Uncharacterized protein</fullName>
    </submittedName>
</protein>
<evidence type="ECO:0000256" key="1">
    <source>
        <dbReference type="SAM" id="MobiDB-lite"/>
    </source>
</evidence>
<organism evidence="3">
    <name type="scientific">Colletotrichum graminicola (strain M1.001 / M2 / FGSC 10212)</name>
    <name type="common">Maize anthracnose fungus</name>
    <name type="synonym">Glomerella graminicola</name>
    <dbReference type="NCBI Taxonomy" id="645133"/>
    <lineage>
        <taxon>Eukaryota</taxon>
        <taxon>Fungi</taxon>
        <taxon>Dikarya</taxon>
        <taxon>Ascomycota</taxon>
        <taxon>Pezizomycotina</taxon>
        <taxon>Sordariomycetes</taxon>
        <taxon>Hypocreomycetidae</taxon>
        <taxon>Glomerellales</taxon>
        <taxon>Glomerellaceae</taxon>
        <taxon>Colletotrichum</taxon>
        <taxon>Colletotrichum graminicola species complex</taxon>
    </lineage>
</organism>
<dbReference type="SUPFAM" id="SSF48264">
    <property type="entry name" value="Cytochrome P450"/>
    <property type="match status" value="1"/>
</dbReference>
<dbReference type="AlphaFoldDB" id="E3QYD5"/>
<dbReference type="GeneID" id="24416429"/>
<feature type="region of interest" description="Disordered" evidence="1">
    <location>
        <begin position="1"/>
        <end position="27"/>
    </location>
</feature>
<evidence type="ECO:0000313" key="2">
    <source>
        <dbReference type="EMBL" id="EFQ35873.1"/>
    </source>
</evidence>
<gene>
    <name evidence="2" type="ORF">GLRG_11064</name>
</gene>
<dbReference type="RefSeq" id="XP_008099893.1">
    <property type="nucleotide sequence ID" value="XM_008101702.1"/>
</dbReference>
<dbReference type="Gene3D" id="1.10.630.10">
    <property type="entry name" value="Cytochrome P450"/>
    <property type="match status" value="1"/>
</dbReference>
<dbReference type="VEuPathDB" id="FungiDB:GLRG_11064"/>
<dbReference type="HOGENOM" id="CLU_2413139_0_0_1"/>
<dbReference type="GO" id="GO:0005506">
    <property type="term" value="F:iron ion binding"/>
    <property type="evidence" value="ECO:0007669"/>
    <property type="project" value="InterPro"/>
</dbReference>
<accession>E3QYD5</accession>
<feature type="compositionally biased region" description="Basic and acidic residues" evidence="1">
    <location>
        <begin position="1"/>
        <end position="18"/>
    </location>
</feature>
<sequence>MAFDLRRLITPHQSRDGDVSASSLPTEEYVRSPHVTLNDNGGTVKGHRYDRLTFLKGPKGCTSERFAKGEMRRVVAALVAGFQWTLAQAHEP</sequence>
<dbReference type="EMBL" id="GG697402">
    <property type="protein sequence ID" value="EFQ35873.1"/>
    <property type="molecule type" value="Genomic_DNA"/>
</dbReference>
<reference evidence="3" key="1">
    <citation type="journal article" date="2012" name="Nat. Genet.">
        <title>Lifestyle transitions in plant pathogenic Colletotrichum fungi deciphered by genome and transcriptome analyses.</title>
        <authorList>
            <person name="O'Connell R.J."/>
            <person name="Thon M.R."/>
            <person name="Hacquard S."/>
            <person name="Amyotte S.G."/>
            <person name="Kleemann J."/>
            <person name="Torres M.F."/>
            <person name="Damm U."/>
            <person name="Buiate E.A."/>
            <person name="Epstein L."/>
            <person name="Alkan N."/>
            <person name="Altmueller J."/>
            <person name="Alvarado-Balderrama L."/>
            <person name="Bauser C.A."/>
            <person name="Becker C."/>
            <person name="Birren B.W."/>
            <person name="Chen Z."/>
            <person name="Choi J."/>
            <person name="Crouch J.A."/>
            <person name="Duvick J.P."/>
            <person name="Farman M.A."/>
            <person name="Gan P."/>
            <person name="Heiman D."/>
            <person name="Henrissat B."/>
            <person name="Howard R.J."/>
            <person name="Kabbage M."/>
            <person name="Koch C."/>
            <person name="Kracher B."/>
            <person name="Kubo Y."/>
            <person name="Law A.D."/>
            <person name="Lebrun M.-H."/>
            <person name="Lee Y.-H."/>
            <person name="Miyara I."/>
            <person name="Moore N."/>
            <person name="Neumann U."/>
            <person name="Nordstroem K."/>
            <person name="Panaccione D.G."/>
            <person name="Panstruga R."/>
            <person name="Place M."/>
            <person name="Proctor R.H."/>
            <person name="Prusky D."/>
            <person name="Rech G."/>
            <person name="Reinhardt R."/>
            <person name="Rollins J.A."/>
            <person name="Rounsley S."/>
            <person name="Schardl C.L."/>
            <person name="Schwartz D.C."/>
            <person name="Shenoy N."/>
            <person name="Shirasu K."/>
            <person name="Sikhakolli U.R."/>
            <person name="Stueber K."/>
            <person name="Sukno S.A."/>
            <person name="Sweigard J.A."/>
            <person name="Takano Y."/>
            <person name="Takahara H."/>
            <person name="Trail F."/>
            <person name="van der Does H.C."/>
            <person name="Voll L.M."/>
            <person name="Will I."/>
            <person name="Young S."/>
            <person name="Zeng Q."/>
            <person name="Zhang J."/>
            <person name="Zhou S."/>
            <person name="Dickman M.B."/>
            <person name="Schulze-Lefert P."/>
            <person name="Ver Loren van Themaat E."/>
            <person name="Ma L.-J."/>
            <person name="Vaillancourt L.J."/>
        </authorList>
    </citation>
    <scope>NUCLEOTIDE SEQUENCE [LARGE SCALE GENOMIC DNA]</scope>
    <source>
        <strain evidence="3">M1.001 / M2 / FGSC 10212</strain>
    </source>
</reference>
<keyword evidence="3" id="KW-1185">Reference proteome</keyword>
<name>E3QYD5_COLGM</name>
<dbReference type="GO" id="GO:0020037">
    <property type="term" value="F:heme binding"/>
    <property type="evidence" value="ECO:0007669"/>
    <property type="project" value="InterPro"/>
</dbReference>
<dbReference type="Proteomes" id="UP000008782">
    <property type="component" value="Unassembled WGS sequence"/>
</dbReference>